<name>A0A1G7X982_9ACTN</name>
<feature type="compositionally biased region" description="Basic and acidic residues" evidence="1">
    <location>
        <begin position="44"/>
        <end position="53"/>
    </location>
</feature>
<proteinExistence type="predicted"/>
<feature type="region of interest" description="Disordered" evidence="1">
    <location>
        <begin position="44"/>
        <end position="86"/>
    </location>
</feature>
<dbReference type="OrthoDB" id="3402428at2"/>
<dbReference type="AlphaFoldDB" id="A0A1G7X982"/>
<dbReference type="InterPro" id="IPR028037">
    <property type="entry name" value="Antitoxin_Rv0909/MT0933"/>
</dbReference>
<dbReference type="Pfam" id="PF14013">
    <property type="entry name" value="MT0933_antitox"/>
    <property type="match status" value="1"/>
</dbReference>
<feature type="compositionally biased region" description="Basic and acidic residues" evidence="1">
    <location>
        <begin position="61"/>
        <end position="72"/>
    </location>
</feature>
<sequence length="86" mass="9251">MGLFDNVKARLGPAKDKVSDLADQHGDRIERGIDRAARVVDEKTGGKYRDRIRTGSGKAKHAMERLGRREPGDEGDNGGAAPPPVS</sequence>
<dbReference type="Proteomes" id="UP000198614">
    <property type="component" value="Unassembled WGS sequence"/>
</dbReference>
<evidence type="ECO:0000313" key="2">
    <source>
        <dbReference type="EMBL" id="SDG80779.1"/>
    </source>
</evidence>
<accession>A0A1G7X982</accession>
<evidence type="ECO:0000313" key="3">
    <source>
        <dbReference type="Proteomes" id="UP000198614"/>
    </source>
</evidence>
<protein>
    <submittedName>
        <fullName evidence="2">MT0933-like antitoxin protein</fullName>
    </submittedName>
</protein>
<reference evidence="2 3" key="1">
    <citation type="submission" date="2016-10" db="EMBL/GenBank/DDBJ databases">
        <authorList>
            <person name="de Groot N.N."/>
        </authorList>
    </citation>
    <scope>NUCLEOTIDE SEQUENCE [LARGE SCALE GENOMIC DNA]</scope>
    <source>
        <strain evidence="2 3">CGMCC 4.1859</strain>
    </source>
</reference>
<evidence type="ECO:0000256" key="1">
    <source>
        <dbReference type="SAM" id="MobiDB-lite"/>
    </source>
</evidence>
<dbReference type="EMBL" id="FNAX01000030">
    <property type="protein sequence ID" value="SDG80779.1"/>
    <property type="molecule type" value="Genomic_DNA"/>
</dbReference>
<gene>
    <name evidence="2" type="ORF">SAMN05216260_13038</name>
</gene>
<organism evidence="2 3">
    <name type="scientific">Streptomyces griseoaurantiacus</name>
    <dbReference type="NCBI Taxonomy" id="68213"/>
    <lineage>
        <taxon>Bacteria</taxon>
        <taxon>Bacillati</taxon>
        <taxon>Actinomycetota</taxon>
        <taxon>Actinomycetes</taxon>
        <taxon>Kitasatosporales</taxon>
        <taxon>Streptomycetaceae</taxon>
        <taxon>Streptomyces</taxon>
        <taxon>Streptomyces aurantiacus group</taxon>
    </lineage>
</organism>